<evidence type="ECO:0000256" key="1">
    <source>
        <dbReference type="SAM" id="SignalP"/>
    </source>
</evidence>
<organism evidence="2 3">
    <name type="scientific">Polyrhizophydium stewartii</name>
    <dbReference type="NCBI Taxonomy" id="2732419"/>
    <lineage>
        <taxon>Eukaryota</taxon>
        <taxon>Fungi</taxon>
        <taxon>Fungi incertae sedis</taxon>
        <taxon>Chytridiomycota</taxon>
        <taxon>Chytridiomycota incertae sedis</taxon>
        <taxon>Chytridiomycetes</taxon>
        <taxon>Rhizophydiales</taxon>
        <taxon>Rhizophydiales incertae sedis</taxon>
        <taxon>Polyrhizophydium</taxon>
    </lineage>
</organism>
<comment type="caution">
    <text evidence="2">The sequence shown here is derived from an EMBL/GenBank/DDBJ whole genome shotgun (WGS) entry which is preliminary data.</text>
</comment>
<name>A0ABR4MYZ3_9FUNG</name>
<feature type="chain" id="PRO_5047247943" evidence="1">
    <location>
        <begin position="25"/>
        <end position="229"/>
    </location>
</feature>
<accession>A0ABR4MYZ3</accession>
<dbReference type="Proteomes" id="UP001527925">
    <property type="component" value="Unassembled WGS sequence"/>
</dbReference>
<sequence>MHSLFRCVFVLLALLASAATLVQSQDDAPVVNNRFVRLAMVGPGDGGTIMEPPWENPKPAGDPASVTPPIPLESLKWILEHTKLDHRFCSGDYRLCQDDHWHDCVQIIRLGRFEIHIDCSNNHDVADSHENSSIGNPVYGRVNLNLGDQIGDFTRTVKVSANIVDQGNSSDKDDAGDDRERHSFFDYQVGHSIQVCFDKVVDHAKPNRKHFIACKLYNDNHGCQNRVNK</sequence>
<proteinExistence type="predicted"/>
<gene>
    <name evidence="2" type="ORF">HK105_208109</name>
</gene>
<keyword evidence="1" id="KW-0732">Signal</keyword>
<keyword evidence="3" id="KW-1185">Reference proteome</keyword>
<protein>
    <submittedName>
        <fullName evidence="2">Uncharacterized protein</fullName>
    </submittedName>
</protein>
<reference evidence="2 3" key="1">
    <citation type="submission" date="2023-09" db="EMBL/GenBank/DDBJ databases">
        <title>Pangenome analysis of Batrachochytrium dendrobatidis and related Chytrids.</title>
        <authorList>
            <person name="Yacoub M.N."/>
            <person name="Stajich J.E."/>
            <person name="James T.Y."/>
        </authorList>
    </citation>
    <scope>NUCLEOTIDE SEQUENCE [LARGE SCALE GENOMIC DNA]</scope>
    <source>
        <strain evidence="2 3">JEL0888</strain>
    </source>
</reference>
<evidence type="ECO:0000313" key="2">
    <source>
        <dbReference type="EMBL" id="KAL2912406.1"/>
    </source>
</evidence>
<feature type="signal peptide" evidence="1">
    <location>
        <begin position="1"/>
        <end position="24"/>
    </location>
</feature>
<evidence type="ECO:0000313" key="3">
    <source>
        <dbReference type="Proteomes" id="UP001527925"/>
    </source>
</evidence>
<dbReference type="EMBL" id="JADGIZ020000067">
    <property type="protein sequence ID" value="KAL2912406.1"/>
    <property type="molecule type" value="Genomic_DNA"/>
</dbReference>